<evidence type="ECO:0000256" key="9">
    <source>
        <dbReference type="SAM" id="MobiDB-lite"/>
    </source>
</evidence>
<feature type="repeat" description="TPR" evidence="8">
    <location>
        <begin position="917"/>
        <end position="950"/>
    </location>
</feature>
<dbReference type="eggNOG" id="KOG4626">
    <property type="taxonomic scope" value="Eukaryota"/>
</dbReference>
<comment type="similarity">
    <text evidence="2">Belongs to the glycosyltransferase 41 family. O-GlcNAc transferase subfamily.</text>
</comment>
<dbReference type="InterPro" id="IPR019734">
    <property type="entry name" value="TPR_rpt"/>
</dbReference>
<evidence type="ECO:0000256" key="5">
    <source>
        <dbReference type="ARBA" id="ARBA00022679"/>
    </source>
</evidence>
<dbReference type="FunFam" id="1.25.40.10:FF:000552">
    <property type="entry name" value="UDP-N-acetylglucosaminyltransferase (AFU_orthologue AFUA_1G03380)"/>
    <property type="match status" value="1"/>
</dbReference>
<dbReference type="InterPro" id="IPR011990">
    <property type="entry name" value="TPR-like_helical_dom_sf"/>
</dbReference>
<dbReference type="Pfam" id="PF13181">
    <property type="entry name" value="TPR_8"/>
    <property type="match status" value="1"/>
</dbReference>
<dbReference type="Gene3D" id="3.40.50.2000">
    <property type="entry name" value="Glycogen Phosphorylase B"/>
    <property type="match status" value="1"/>
</dbReference>
<dbReference type="GO" id="GO:0097363">
    <property type="term" value="F:protein O-acetylglucosaminyltransferase activity"/>
    <property type="evidence" value="ECO:0007669"/>
    <property type="project" value="UniProtKB-EC"/>
</dbReference>
<dbReference type="OrthoDB" id="421121at2759"/>
<keyword evidence="6" id="KW-0677">Repeat</keyword>
<dbReference type="KEGG" id="mbe:MBM_01245"/>
<dbReference type="FunFam" id="1.25.40.10:FF:000180">
    <property type="entry name" value="Related to UDP-N-acetylglucosaminyltransferase"/>
    <property type="match status" value="1"/>
</dbReference>
<dbReference type="FunFam" id="3.40.50.11380:FF:000004">
    <property type="entry name" value="UDP-N-acetylglucosaminyltransferase (AFU_orthologue AFUA_1G03380)"/>
    <property type="match status" value="1"/>
</dbReference>
<dbReference type="Pfam" id="PF13432">
    <property type="entry name" value="TPR_16"/>
    <property type="match status" value="1"/>
</dbReference>
<dbReference type="STRING" id="1072389.K1XIL5"/>
<feature type="repeat" description="TPR" evidence="8">
    <location>
        <begin position="951"/>
        <end position="984"/>
    </location>
</feature>
<keyword evidence="4 11" id="KW-0328">Glycosyltransferase</keyword>
<reference evidence="11 12" key="1">
    <citation type="journal article" date="2012" name="BMC Genomics">
        <title>Sequencing the genome of Marssonina brunnea reveals fungus-poplar co-evolution.</title>
        <authorList>
            <person name="Zhu S."/>
            <person name="Cao Y.-Z."/>
            <person name="Jiang C."/>
            <person name="Tan B.-Y."/>
            <person name="Wang Z."/>
            <person name="Feng S."/>
            <person name="Zhang L."/>
            <person name="Su X.-H."/>
            <person name="Brejova B."/>
            <person name="Vinar T."/>
            <person name="Xu M."/>
            <person name="Wang M.-X."/>
            <person name="Zhang S.-G."/>
            <person name="Huang M.-R."/>
            <person name="Wu R."/>
            <person name="Zhou Y."/>
        </authorList>
    </citation>
    <scope>NUCLEOTIDE SEQUENCE [LARGE SCALE GENOMIC DNA]</scope>
    <source>
        <strain evidence="11 12">MB_m1</strain>
    </source>
</reference>
<dbReference type="FunFam" id="3.40.50.2000:FF:000110">
    <property type="entry name" value="UDP-N-acetylglucosaminyltransferase protein"/>
    <property type="match status" value="1"/>
</dbReference>
<evidence type="ECO:0000313" key="12">
    <source>
        <dbReference type="Proteomes" id="UP000006753"/>
    </source>
</evidence>
<sequence>MIPQVALHSYLPQKFGTQGSDGVPPFDPLQQPTGPDRYQPTPVPSASPRNLVSSSLGPPNRAYPGHNSNTRRPGLVRAESSSHGFVGHYNDPSEHMLRRKTPNGTLAAGYDGTPVQWSSKVPALKHVALAACVDSSSQNGTYTTSILDDPRAKPKSAALNLGLGYQQAGQIHASRFAPHDRDVRIGGNIGTPHQLPSNYPHNVWDQIQTHQASKFYPKNGMQIPTVLQPAYQPSPGPTASNDGGFYGPYWPDGRFVPYRPAAVRDHGGFHHQNVPMNQDHSQQALPPADHLPPLRQLSFAEEANLLQHPGHAPFNIQSRDIRAPHVVCNPSLASRSNGSSTSFHTIDGGSRIRTAFTHQAGNPHFKEKTLSWAHSIYVDLLAFLHQTEKENKQTKQPIGFRTYSKNSIYPKPPRQSFFYSKSAQWESSDDTKINDAVFHGQSGHALTSSPPSFWDNFIGFQEAGGLSEARLARPPNQDMPHYMSPFQAPSQASASPMSKARDALEVLHILCDQSEWSWVDGMLLGGCLAYGLEEYHKALKWYSKIIALDPTHVEAISNLAATLLCLNRREEAEQYWLQSIKLRPSYFEAVEHLVGMLCGDHRGNEAVNIIDFVERSLRLPRSEENSDYLSETSSNADRDSFDSVGMSAENFALDSDIDVEGVFSPTVRKENDDPLAQPGYGSSGFSVPGSESGRILALVHAKGNMLYALGDIAGASKAFEEAVLISTGRGFHGIQDLIRRIVNVLSLDGMRPLRTDFRSPTPSAGRSPLLLPPDKALQTARLVFTKNGDLPGLRYVANGLAKRAAVSTTSNSLLSLAKIFQDAMSNSSSRQGISGTPTGVGDILALYYLSLSLQPSPSTANNVGILLASVQQPPLHRPLQYRETSTQPTIPGVVPGSGIALALAYYNYGLNLDSRHAHIYTNLGSLLKDIGQLTAAITMYEKAVACDGTFDIALANLANAVKDQGRTSDAIEYYRRAVASSPDFAEAVCGLANALNSVCDWAGRGGVILDGGRQDRWHIDETGMITDARTNGQGGGGWMKRVVDIVAKQLKDGSVWGLGTLQGPALDRLLQQLQAADSGGEWPLETQKSMLATLKSWAGQRWEGARLVRLIERATKRAMHRWYHDKHVQKRHLPPSHYPRPQLPDGLTVPTAPTVLPFHTFTCPLSAKDIRMISQRNALRISCSTLNMPWMQGSVFPPPSPPAPHLNIGYVSSDFNNHPLAHLMQSVFGFHNPSRAKALCYATTASDNSVHRKQIEREAPVFRDVSTWPADRLVQQIVQDEIHILVNLNGYTRGARNEVFAARPAPIQMSFMGFAGTLGAEWCDYILADETAIPLDTLRPWRINLALEDQILDLASHEEEDWVYSENIIFCKDTFFCCDHAQSEPREKQLSWEEEQSRRWAMRKELFPSLSDDAIILGNFNQLYKIEPTTFRTWLRILDRVPKAILWLLRFPDLGESNLKRTAQKWAGENVASRIWFTDVAPKHQHISRARVCDLFLDTPECNAHTTAADVLWSSTPLLTLPRYKYKMCSRMAASILKGALPRGEEGRRAAEELIAEDDTQYEELAIKLASTFSYRVTPSGRGEGIGRLGDIRKLLYDNRWTCALFDTKRWVSDLETAYDEAWRRWVGNEEPRRPKVTGNGPTSLQSGSEEGIIKVLTFDPPPSSGLSLPGSEMPVTEGESRIWGRLPTRLVSVVHQPEGHNMFTPFYPS</sequence>
<dbReference type="PANTHER" id="PTHR44998:SF1">
    <property type="entry name" value="UDP-N-ACETYLGLUCOSAMINE--PEPTIDE N-ACETYLGLUCOSAMINYLTRANSFERASE 110 KDA SUBUNIT"/>
    <property type="match status" value="1"/>
</dbReference>
<evidence type="ECO:0000256" key="1">
    <source>
        <dbReference type="ARBA" id="ARBA00004922"/>
    </source>
</evidence>
<organism evidence="11 12">
    <name type="scientific">Marssonina brunnea f. sp. multigermtubi (strain MB_m1)</name>
    <name type="common">Marssonina leaf spot fungus</name>
    <dbReference type="NCBI Taxonomy" id="1072389"/>
    <lineage>
        <taxon>Eukaryota</taxon>
        <taxon>Fungi</taxon>
        <taxon>Dikarya</taxon>
        <taxon>Ascomycota</taxon>
        <taxon>Pezizomycotina</taxon>
        <taxon>Leotiomycetes</taxon>
        <taxon>Helotiales</taxon>
        <taxon>Drepanopezizaceae</taxon>
        <taxon>Drepanopeziza</taxon>
    </lineage>
</organism>
<dbReference type="Proteomes" id="UP000006753">
    <property type="component" value="Unassembled WGS sequence"/>
</dbReference>
<evidence type="ECO:0000256" key="2">
    <source>
        <dbReference type="ARBA" id="ARBA00005386"/>
    </source>
</evidence>
<dbReference type="Pfam" id="PF13844">
    <property type="entry name" value="Glyco_transf_41"/>
    <property type="match status" value="2"/>
</dbReference>
<feature type="domain" description="O-GlcNAc transferase C-terminal" evidence="10">
    <location>
        <begin position="1409"/>
        <end position="1615"/>
    </location>
</feature>
<evidence type="ECO:0000256" key="8">
    <source>
        <dbReference type="PROSITE-ProRule" id="PRU00339"/>
    </source>
</evidence>
<keyword evidence="12" id="KW-1185">Reference proteome</keyword>
<evidence type="ECO:0000256" key="3">
    <source>
        <dbReference type="ARBA" id="ARBA00011970"/>
    </source>
</evidence>
<dbReference type="InParanoid" id="K1XIL5"/>
<accession>K1XIL5</accession>
<name>K1XIL5_MARBU</name>
<evidence type="ECO:0000313" key="11">
    <source>
        <dbReference type="EMBL" id="EKD20563.1"/>
    </source>
</evidence>
<feature type="region of interest" description="Disordered" evidence="9">
    <location>
        <begin position="80"/>
        <end position="99"/>
    </location>
</feature>
<dbReference type="SMART" id="SM00028">
    <property type="entry name" value="TPR"/>
    <property type="match status" value="5"/>
</dbReference>
<dbReference type="InterPro" id="IPR029489">
    <property type="entry name" value="OGT/SEC/SPY_C"/>
</dbReference>
<feature type="repeat" description="TPR" evidence="8">
    <location>
        <begin position="519"/>
        <end position="552"/>
    </location>
</feature>
<dbReference type="Gene3D" id="1.25.40.10">
    <property type="entry name" value="Tetratricopeptide repeat domain"/>
    <property type="match status" value="3"/>
</dbReference>
<evidence type="ECO:0000256" key="6">
    <source>
        <dbReference type="ARBA" id="ARBA00022737"/>
    </source>
</evidence>
<dbReference type="PANTHER" id="PTHR44998">
    <property type="match status" value="1"/>
</dbReference>
<dbReference type="EC" id="2.4.1.255" evidence="3"/>
<dbReference type="SUPFAM" id="SSF48452">
    <property type="entry name" value="TPR-like"/>
    <property type="match status" value="1"/>
</dbReference>
<dbReference type="GO" id="GO:0006493">
    <property type="term" value="P:protein O-linked glycosylation"/>
    <property type="evidence" value="ECO:0007669"/>
    <property type="project" value="TreeGrafter"/>
</dbReference>
<evidence type="ECO:0000256" key="7">
    <source>
        <dbReference type="ARBA" id="ARBA00022803"/>
    </source>
</evidence>
<feature type="compositionally biased region" description="Polar residues" evidence="9">
    <location>
        <begin position="47"/>
        <end position="57"/>
    </location>
</feature>
<feature type="region of interest" description="Disordered" evidence="9">
    <location>
        <begin position="14"/>
        <end position="75"/>
    </location>
</feature>
<feature type="domain" description="O-GlcNAc transferase C-terminal" evidence="10">
    <location>
        <begin position="1151"/>
        <end position="1347"/>
    </location>
</feature>
<evidence type="ECO:0000259" key="10">
    <source>
        <dbReference type="Pfam" id="PF13844"/>
    </source>
</evidence>
<evidence type="ECO:0000256" key="4">
    <source>
        <dbReference type="ARBA" id="ARBA00022676"/>
    </source>
</evidence>
<dbReference type="HOGENOM" id="CLU_001721_0_0_1"/>
<gene>
    <name evidence="11" type="ORF">MBM_01245</name>
</gene>
<keyword evidence="7 8" id="KW-0802">TPR repeat</keyword>
<comment type="pathway">
    <text evidence="1">Protein modification; protein glycosylation.</text>
</comment>
<dbReference type="OMA" id="GFRDRWH"/>
<keyword evidence="5 11" id="KW-0808">Transferase</keyword>
<dbReference type="PROSITE" id="PS50005">
    <property type="entry name" value="TPR"/>
    <property type="match status" value="3"/>
</dbReference>
<dbReference type="Gene3D" id="3.40.50.11380">
    <property type="match status" value="1"/>
</dbReference>
<protein>
    <recommendedName>
        <fullName evidence="3">protein O-GlcNAc transferase</fullName>
        <ecNumber evidence="3">2.4.1.255</ecNumber>
    </recommendedName>
</protein>
<dbReference type="Pfam" id="PF13374">
    <property type="entry name" value="TPR_10"/>
    <property type="match status" value="1"/>
</dbReference>
<proteinExistence type="inferred from homology"/>
<dbReference type="EMBL" id="JH921429">
    <property type="protein sequence ID" value="EKD20563.1"/>
    <property type="molecule type" value="Genomic_DNA"/>
</dbReference>